<dbReference type="EMBL" id="CAJVQC010062778">
    <property type="protein sequence ID" value="CAG8803016.1"/>
    <property type="molecule type" value="Genomic_DNA"/>
</dbReference>
<name>A0ACA9RNU0_9GLOM</name>
<protein>
    <submittedName>
        <fullName evidence="1">15347_t:CDS:1</fullName>
    </submittedName>
</protein>
<feature type="non-terminal residue" evidence="1">
    <location>
        <position position="1"/>
    </location>
</feature>
<reference evidence="1" key="1">
    <citation type="submission" date="2021-06" db="EMBL/GenBank/DDBJ databases">
        <authorList>
            <person name="Kallberg Y."/>
            <person name="Tangrot J."/>
            <person name="Rosling A."/>
        </authorList>
    </citation>
    <scope>NUCLEOTIDE SEQUENCE</scope>
    <source>
        <strain evidence="1">MA461A</strain>
    </source>
</reference>
<evidence type="ECO:0000313" key="1">
    <source>
        <dbReference type="EMBL" id="CAG8803016.1"/>
    </source>
</evidence>
<evidence type="ECO:0000313" key="2">
    <source>
        <dbReference type="Proteomes" id="UP000789920"/>
    </source>
</evidence>
<feature type="non-terminal residue" evidence="1">
    <location>
        <position position="40"/>
    </location>
</feature>
<gene>
    <name evidence="1" type="ORF">RPERSI_LOCUS21435</name>
</gene>
<proteinExistence type="predicted"/>
<organism evidence="1 2">
    <name type="scientific">Racocetra persica</name>
    <dbReference type="NCBI Taxonomy" id="160502"/>
    <lineage>
        <taxon>Eukaryota</taxon>
        <taxon>Fungi</taxon>
        <taxon>Fungi incertae sedis</taxon>
        <taxon>Mucoromycota</taxon>
        <taxon>Glomeromycotina</taxon>
        <taxon>Glomeromycetes</taxon>
        <taxon>Diversisporales</taxon>
        <taxon>Gigasporaceae</taxon>
        <taxon>Racocetra</taxon>
    </lineage>
</organism>
<sequence length="40" mass="4672">KHSAPIQEILTTYPRKYSPPTQEAIDTYQRTAKKKKNLQV</sequence>
<dbReference type="Proteomes" id="UP000789920">
    <property type="component" value="Unassembled WGS sequence"/>
</dbReference>
<accession>A0ACA9RNU0</accession>
<comment type="caution">
    <text evidence="1">The sequence shown here is derived from an EMBL/GenBank/DDBJ whole genome shotgun (WGS) entry which is preliminary data.</text>
</comment>
<keyword evidence="2" id="KW-1185">Reference proteome</keyword>